<dbReference type="RefSeq" id="WP_162658763.1">
    <property type="nucleotide sequence ID" value="NZ_LR593887.1"/>
</dbReference>
<keyword evidence="4 6" id="KW-1133">Transmembrane helix</keyword>
<feature type="transmembrane region" description="Helical" evidence="6">
    <location>
        <begin position="620"/>
        <end position="639"/>
    </location>
</feature>
<dbReference type="PANTHER" id="PTHR31645">
    <property type="entry name" value="OLIGOPEPTIDE TRANSPORTER YGL114W-RELATED"/>
    <property type="match status" value="1"/>
</dbReference>
<evidence type="ECO:0000313" key="8">
    <source>
        <dbReference type="Proteomes" id="UP000464378"/>
    </source>
</evidence>
<dbReference type="EMBL" id="LR593887">
    <property type="protein sequence ID" value="VTS04562.1"/>
    <property type="molecule type" value="Genomic_DNA"/>
</dbReference>
<dbReference type="InterPro" id="IPR004814">
    <property type="entry name" value="Oligopep_transpt"/>
</dbReference>
<dbReference type="AlphaFoldDB" id="A0A6C2YQG7"/>
<keyword evidence="5 6" id="KW-0472">Membrane</keyword>
<dbReference type="PANTHER" id="PTHR31645:SF0">
    <property type="entry name" value="OLIGOPEPTIDE TRANSPORTER YGL114W-RELATED"/>
    <property type="match status" value="1"/>
</dbReference>
<dbReference type="Pfam" id="PF03169">
    <property type="entry name" value="OPT"/>
    <property type="match status" value="2"/>
</dbReference>
<gene>
    <name evidence="7" type="ORF">GMBLW1_03630</name>
</gene>
<feature type="transmembrane region" description="Helical" evidence="6">
    <location>
        <begin position="446"/>
        <end position="464"/>
    </location>
</feature>
<feature type="transmembrane region" description="Helical" evidence="6">
    <location>
        <begin position="66"/>
        <end position="83"/>
    </location>
</feature>
<feature type="transmembrane region" description="Helical" evidence="6">
    <location>
        <begin position="32"/>
        <end position="54"/>
    </location>
</feature>
<organism evidence="7">
    <name type="scientific">Tuwongella immobilis</name>
    <dbReference type="NCBI Taxonomy" id="692036"/>
    <lineage>
        <taxon>Bacteria</taxon>
        <taxon>Pseudomonadati</taxon>
        <taxon>Planctomycetota</taxon>
        <taxon>Planctomycetia</taxon>
        <taxon>Gemmatales</taxon>
        <taxon>Gemmataceae</taxon>
        <taxon>Tuwongella</taxon>
    </lineage>
</organism>
<keyword evidence="8" id="KW-1185">Reference proteome</keyword>
<evidence type="ECO:0000256" key="1">
    <source>
        <dbReference type="ARBA" id="ARBA00004141"/>
    </source>
</evidence>
<feature type="transmembrane region" description="Helical" evidence="6">
    <location>
        <begin position="220"/>
        <end position="243"/>
    </location>
</feature>
<dbReference type="InterPro" id="IPR045035">
    <property type="entry name" value="YSL-like"/>
</dbReference>
<feature type="transmembrane region" description="Helical" evidence="6">
    <location>
        <begin position="645"/>
        <end position="665"/>
    </location>
</feature>
<evidence type="ECO:0000256" key="6">
    <source>
        <dbReference type="SAM" id="Phobius"/>
    </source>
</evidence>
<accession>A0A6C2YQG7</accession>
<keyword evidence="3 6" id="KW-0812">Transmembrane</keyword>
<feature type="transmembrane region" description="Helical" evidence="6">
    <location>
        <begin position="727"/>
        <end position="745"/>
    </location>
</feature>
<feature type="transmembrane region" description="Helical" evidence="6">
    <location>
        <begin position="484"/>
        <end position="504"/>
    </location>
</feature>
<feature type="transmembrane region" description="Helical" evidence="6">
    <location>
        <begin position="103"/>
        <end position="120"/>
    </location>
</feature>
<feature type="transmembrane region" description="Helical" evidence="6">
    <location>
        <begin position="182"/>
        <end position="199"/>
    </location>
</feature>
<feature type="transmembrane region" description="Helical" evidence="6">
    <location>
        <begin position="419"/>
        <end position="439"/>
    </location>
</feature>
<feature type="transmembrane region" description="Helical" evidence="6">
    <location>
        <begin position="127"/>
        <end position="145"/>
    </location>
</feature>
<feature type="transmembrane region" description="Helical" evidence="6">
    <location>
        <begin position="249"/>
        <end position="274"/>
    </location>
</feature>
<sequence length="760" mass="79740">MATNSPSELPNTPESTFQPYVRPETVIPEFTWGPIAMGALLGIIFGASSLYLVLKVGLTVSASIPVAVLSLTLFRVLSKVFGFRPTTILENNIVQTTGSAGESIAFGVGLTMPTLLLLGFDIDVVRVMTVGVLGGLLGILMMIPLRRAFVVKQHGVLKYPEGTACADVLIAGEKGGSMAKNISIGFGMGMLFHIAQSALKLFKGEAAFKLFGTNAAGKTVGLKGGVVGSDLSAVLLGVGYIIGPRIASIMVAGGVLAYLVIVPLILYIGSDLTTPVPPEKQMLIRDMEPDKVRNAYILYIGAGAVATGGIISMFQALPVILSSVISGFRDLRADRKNPNRGTSLTLRTEHDLPMSVVLFGSIGMVVALAAAPSLGLGFSLTGIAGALMILAFGFLFVTVSSRLTGEIGSSSNPISGMTVATLLLTCLLFLGLDGLGLVTINKEIKLAALTIASVVCIASSNGGTTSQALKTGHLIGATPRNQQLAILIGSLTSAAVIGLTLLLLNTSGTSYTKKDLPNAIIPIETLTVKDKVHTGMYASDTTEYHVLNVGNNEKDALVPPGRYLVDHQGAITYRVDPAINGTMKVEDNDEALENKFVAPKTQLMALIINGVLDQDLPWDLVMIGALIAFTLELAGVPALPFAVGIYLPLSASTPIFIGGMIRWLVDRVRKPSSAESDSSPGVLLSSGFIAGGSIASLLYAFANFSNPLTEFLDISEYLPKQWNESELPGLVAFAFLGITLLIVGLQRSRSTKSEVGTNSN</sequence>
<feature type="transmembrane region" description="Helical" evidence="6">
    <location>
        <begin position="681"/>
        <end position="702"/>
    </location>
</feature>
<evidence type="ECO:0008006" key="9">
    <source>
        <dbReference type="Google" id="ProtNLM"/>
    </source>
</evidence>
<protein>
    <recommendedName>
        <fullName evidence="9">Oligopeptide transporter, OPT family</fullName>
    </recommendedName>
</protein>
<dbReference type="InterPro" id="IPR004813">
    <property type="entry name" value="OPT"/>
</dbReference>
<comment type="subcellular location">
    <subcellularLocation>
        <location evidence="1">Membrane</location>
        <topology evidence="1">Multi-pass membrane protein</topology>
    </subcellularLocation>
</comment>
<evidence type="ECO:0000256" key="2">
    <source>
        <dbReference type="ARBA" id="ARBA00022448"/>
    </source>
</evidence>
<dbReference type="KEGG" id="tim:GMBLW1_03630"/>
<feature type="transmembrane region" description="Helical" evidence="6">
    <location>
        <begin position="378"/>
        <end position="399"/>
    </location>
</feature>
<dbReference type="EMBL" id="LR586016">
    <property type="protein sequence ID" value="VIP03597.1"/>
    <property type="molecule type" value="Genomic_DNA"/>
</dbReference>
<name>A0A6C2YQG7_9BACT</name>
<dbReference type="GO" id="GO:0035673">
    <property type="term" value="F:oligopeptide transmembrane transporter activity"/>
    <property type="evidence" value="ECO:0007669"/>
    <property type="project" value="InterPro"/>
</dbReference>
<dbReference type="GO" id="GO:0016020">
    <property type="term" value="C:membrane"/>
    <property type="evidence" value="ECO:0007669"/>
    <property type="project" value="UniProtKB-SubCell"/>
</dbReference>
<dbReference type="Proteomes" id="UP000464378">
    <property type="component" value="Chromosome"/>
</dbReference>
<dbReference type="NCBIfam" id="TIGR00733">
    <property type="entry name" value="OPT family oligopeptide transporter"/>
    <property type="match status" value="1"/>
</dbReference>
<keyword evidence="2" id="KW-0813">Transport</keyword>
<evidence type="ECO:0000313" key="7">
    <source>
        <dbReference type="EMBL" id="VIP03597.1"/>
    </source>
</evidence>
<dbReference type="InParanoid" id="A0A6C2YQG7"/>
<evidence type="ECO:0000256" key="3">
    <source>
        <dbReference type="ARBA" id="ARBA00022692"/>
    </source>
</evidence>
<feature type="transmembrane region" description="Helical" evidence="6">
    <location>
        <begin position="295"/>
        <end position="321"/>
    </location>
</feature>
<dbReference type="NCBIfam" id="TIGR00728">
    <property type="entry name" value="OPT_sfam"/>
    <property type="match status" value="1"/>
</dbReference>
<proteinExistence type="predicted"/>
<evidence type="ECO:0000256" key="4">
    <source>
        <dbReference type="ARBA" id="ARBA00022989"/>
    </source>
</evidence>
<feature type="transmembrane region" description="Helical" evidence="6">
    <location>
        <begin position="352"/>
        <end position="371"/>
    </location>
</feature>
<evidence type="ECO:0000256" key="5">
    <source>
        <dbReference type="ARBA" id="ARBA00023136"/>
    </source>
</evidence>
<reference evidence="7" key="1">
    <citation type="submission" date="2019-04" db="EMBL/GenBank/DDBJ databases">
        <authorList>
            <consortium name="Science for Life Laboratories"/>
        </authorList>
    </citation>
    <scope>NUCLEOTIDE SEQUENCE</scope>
    <source>
        <strain evidence="7">MBLW1</strain>
    </source>
</reference>